<dbReference type="PIRSF" id="PIRSF002811">
    <property type="entry name" value="DnaG"/>
    <property type="match status" value="1"/>
</dbReference>
<organism evidence="16 17">
    <name type="scientific">Candidatus Staskawiczbacteria bacterium RIFCSPHIGHO2_02_FULL_33_16</name>
    <dbReference type="NCBI Taxonomy" id="1802204"/>
    <lineage>
        <taxon>Bacteria</taxon>
        <taxon>Candidatus Staskawicziibacteriota</taxon>
    </lineage>
</organism>
<dbReference type="Gene3D" id="3.90.980.10">
    <property type="entry name" value="DNA primase, catalytic core, N-terminal domain"/>
    <property type="match status" value="1"/>
</dbReference>
<sequence>MNSKFLNFDIVWVLEIRIWNFFCKAKVMDSQIEEIKNKLSVVDVVGSYLKLTKTGINYRGICPFHSEKSPSFFVSPTRQMWHCFGCGAGSSIFDFVMKIEGIEFGDALRILANKAGVQLKRENIQLKTERQRLYEICELGCQFFEKQLEASVTGKEAKEYLLKRGIKEESIKKWRLGYSPDTWQGLTEFLLGKGYKREEVIKSGVAILKEGGKGDSYDRFRGRIIFPVFDLNSQVVGFGGRIFKQLNETAKYINTPQTLLYDKSNILYGLNNAKLAVRKQSQCVVTEGYTDVIMCHQVGFENTVAASGTALTSQHLNILKRYSENLVLAFDMDMAGDSATKRGINLAEEQGFNIKIVEHYGELDKKSDPADIILKDPSIWSESVKNAKSIMNYYYDFAFSKFDKDTPEGKKEISKIILPPIKLLPNKIEQSYWVQKLSAELQINEEAILLELAKIKNDSTNYESHRTTNTKTSFEIEQNLGVEGRKKLIEEKIISLILKNPEHIHVIEDLHFALFSEKIRHFLEEVKKIVSLPKENAIEKDKSKTFQTIFDDIISSSNLAKPGEFDAEFKNFIAALTLTAEVEFVGDGEEEIKLCLLHLKNIALKNSLHTISEDIKKAEYQNDHQKVKNLVEEFNTLTKEL</sequence>
<dbReference type="NCBIfam" id="TIGR01391">
    <property type="entry name" value="dnaG"/>
    <property type="match status" value="1"/>
</dbReference>
<keyword evidence="4 12" id="KW-0548">Nucleotidyltransferase</keyword>
<keyword evidence="9" id="KW-0460">Magnesium</keyword>
<comment type="caution">
    <text evidence="16">The sequence shown here is derived from an EMBL/GenBank/DDBJ whole genome shotgun (WGS) entry which is preliminary data.</text>
</comment>
<keyword evidence="10 12" id="KW-0238">DNA-binding</keyword>
<dbReference type="InterPro" id="IPR006295">
    <property type="entry name" value="DNA_primase_DnaG"/>
</dbReference>
<dbReference type="GO" id="GO:1990077">
    <property type="term" value="C:primosome complex"/>
    <property type="evidence" value="ECO:0007669"/>
    <property type="project" value="UniProtKB-KW"/>
</dbReference>
<evidence type="ECO:0000256" key="8">
    <source>
        <dbReference type="ARBA" id="ARBA00022833"/>
    </source>
</evidence>
<dbReference type="AlphaFoldDB" id="A0A1G2HXP9"/>
<dbReference type="GO" id="GO:0003899">
    <property type="term" value="F:DNA-directed RNA polymerase activity"/>
    <property type="evidence" value="ECO:0007669"/>
    <property type="project" value="UniProtKB-UniRule"/>
</dbReference>
<dbReference type="InterPro" id="IPR006171">
    <property type="entry name" value="TOPRIM_dom"/>
</dbReference>
<dbReference type="InterPro" id="IPR036977">
    <property type="entry name" value="DNA_primase_Znf_CHC2"/>
</dbReference>
<protein>
    <recommendedName>
        <fullName evidence="12 13">DNA primase</fullName>
        <ecNumber evidence="12">2.7.7.101</ecNumber>
    </recommendedName>
</protein>
<dbReference type="PANTHER" id="PTHR30313:SF2">
    <property type="entry name" value="DNA PRIMASE"/>
    <property type="match status" value="1"/>
</dbReference>
<evidence type="ECO:0000256" key="12">
    <source>
        <dbReference type="HAMAP-Rule" id="MF_00974"/>
    </source>
</evidence>
<dbReference type="EC" id="2.7.7.101" evidence="12"/>
<dbReference type="PROSITE" id="PS50880">
    <property type="entry name" value="TOPRIM"/>
    <property type="match status" value="1"/>
</dbReference>
<evidence type="ECO:0000256" key="9">
    <source>
        <dbReference type="ARBA" id="ARBA00022842"/>
    </source>
</evidence>
<evidence type="ECO:0000256" key="14">
    <source>
        <dbReference type="PIRSR" id="PIRSR002811-1"/>
    </source>
</evidence>
<dbReference type="CDD" id="cd03364">
    <property type="entry name" value="TOPRIM_DnaG_primases"/>
    <property type="match status" value="1"/>
</dbReference>
<dbReference type="Gene3D" id="3.40.1360.10">
    <property type="match status" value="1"/>
</dbReference>
<dbReference type="SUPFAM" id="SSF57783">
    <property type="entry name" value="Zinc beta-ribbon"/>
    <property type="match status" value="1"/>
</dbReference>
<dbReference type="SMART" id="SM00493">
    <property type="entry name" value="TOPRIM"/>
    <property type="match status" value="1"/>
</dbReference>
<comment type="function">
    <text evidence="12 13">RNA polymerase that catalyzes the synthesis of short RNA molecules used as primers for DNA polymerase during DNA replication.</text>
</comment>
<dbReference type="Pfam" id="PF01807">
    <property type="entry name" value="Zn_ribbon_DnaG"/>
    <property type="match status" value="1"/>
</dbReference>
<evidence type="ECO:0000256" key="11">
    <source>
        <dbReference type="ARBA" id="ARBA00023163"/>
    </source>
</evidence>
<evidence type="ECO:0000259" key="15">
    <source>
        <dbReference type="PROSITE" id="PS50880"/>
    </source>
</evidence>
<dbReference type="InterPro" id="IPR050219">
    <property type="entry name" value="DnaG_primase"/>
</dbReference>
<evidence type="ECO:0000256" key="2">
    <source>
        <dbReference type="ARBA" id="ARBA00022515"/>
    </source>
</evidence>
<dbReference type="FunFam" id="3.90.580.10:FF:000001">
    <property type="entry name" value="DNA primase"/>
    <property type="match status" value="1"/>
</dbReference>
<reference evidence="16 17" key="1">
    <citation type="journal article" date="2016" name="Nat. Commun.">
        <title>Thousands of microbial genomes shed light on interconnected biogeochemical processes in an aquifer system.</title>
        <authorList>
            <person name="Anantharaman K."/>
            <person name="Brown C.T."/>
            <person name="Hug L.A."/>
            <person name="Sharon I."/>
            <person name="Castelle C.J."/>
            <person name="Probst A.J."/>
            <person name="Thomas B.C."/>
            <person name="Singh A."/>
            <person name="Wilkins M.J."/>
            <person name="Karaoz U."/>
            <person name="Brodie E.L."/>
            <person name="Williams K.H."/>
            <person name="Hubbard S.S."/>
            <person name="Banfield J.F."/>
        </authorList>
    </citation>
    <scope>NUCLEOTIDE SEQUENCE [LARGE SCALE GENOMIC DNA]</scope>
</reference>
<dbReference type="Pfam" id="PF10410">
    <property type="entry name" value="DnaB_bind"/>
    <property type="match status" value="1"/>
</dbReference>
<dbReference type="EMBL" id="MHOQ01000008">
    <property type="protein sequence ID" value="OGZ67302.1"/>
    <property type="molecule type" value="Genomic_DNA"/>
</dbReference>
<comment type="cofactor">
    <cofactor evidence="12 13 14">
        <name>Zn(2+)</name>
        <dbReference type="ChEBI" id="CHEBI:29105"/>
    </cofactor>
    <text evidence="12 13 14">Binds 1 zinc ion per monomer.</text>
</comment>
<dbReference type="InterPro" id="IPR030846">
    <property type="entry name" value="DnaG_bac"/>
</dbReference>
<dbReference type="Gene3D" id="3.90.580.10">
    <property type="entry name" value="Zinc finger, CHC2-type domain"/>
    <property type="match status" value="1"/>
</dbReference>
<dbReference type="GO" id="GO:0000428">
    <property type="term" value="C:DNA-directed RNA polymerase complex"/>
    <property type="evidence" value="ECO:0007669"/>
    <property type="project" value="UniProtKB-KW"/>
</dbReference>
<keyword evidence="5 12" id="KW-0235">DNA replication</keyword>
<evidence type="ECO:0000256" key="6">
    <source>
        <dbReference type="ARBA" id="ARBA00022723"/>
    </source>
</evidence>
<gene>
    <name evidence="12" type="primary">dnaG</name>
    <name evidence="16" type="ORF">A3D34_00865</name>
</gene>
<evidence type="ECO:0000256" key="7">
    <source>
        <dbReference type="ARBA" id="ARBA00022771"/>
    </source>
</evidence>
<evidence type="ECO:0000256" key="1">
    <source>
        <dbReference type="ARBA" id="ARBA00022478"/>
    </source>
</evidence>
<evidence type="ECO:0000313" key="16">
    <source>
        <dbReference type="EMBL" id="OGZ67302.1"/>
    </source>
</evidence>
<comment type="catalytic activity">
    <reaction evidence="12">
        <text>ssDNA + n NTP = ssDNA/pppN(pN)n-1 hybrid + (n-1) diphosphate.</text>
        <dbReference type="EC" id="2.7.7.101"/>
    </reaction>
</comment>
<dbReference type="GO" id="GO:0003677">
    <property type="term" value="F:DNA binding"/>
    <property type="evidence" value="ECO:0007669"/>
    <property type="project" value="UniProtKB-KW"/>
</dbReference>
<comment type="subunit">
    <text evidence="12">Monomer. Interacts with DnaB.</text>
</comment>
<keyword evidence="7 12" id="KW-0863">Zinc-finger</keyword>
<dbReference type="Pfam" id="PF08275">
    <property type="entry name" value="DNAG_N"/>
    <property type="match status" value="1"/>
</dbReference>
<feature type="domain" description="Toprim" evidence="15">
    <location>
        <begin position="281"/>
        <end position="362"/>
    </location>
</feature>
<keyword evidence="3 12" id="KW-0808">Transferase</keyword>
<keyword evidence="8 12" id="KW-0862">Zinc</keyword>
<dbReference type="InterPro" id="IPR034151">
    <property type="entry name" value="TOPRIM_DnaG_bac"/>
</dbReference>
<dbReference type="SMART" id="SM00400">
    <property type="entry name" value="ZnF_CHCC"/>
    <property type="match status" value="1"/>
</dbReference>
<evidence type="ECO:0000256" key="13">
    <source>
        <dbReference type="PIRNR" id="PIRNR002811"/>
    </source>
</evidence>
<dbReference type="Proteomes" id="UP000179183">
    <property type="component" value="Unassembled WGS sequence"/>
</dbReference>
<evidence type="ECO:0000256" key="3">
    <source>
        <dbReference type="ARBA" id="ARBA00022679"/>
    </source>
</evidence>
<dbReference type="InterPro" id="IPR013264">
    <property type="entry name" value="DNAG_N"/>
</dbReference>
<keyword evidence="2 12" id="KW-0639">Primosome</keyword>
<comment type="domain">
    <text evidence="12">Contains an N-terminal zinc-binding domain, a central core domain that contains the primase activity, and a C-terminal DnaB-binding domain.</text>
</comment>
<evidence type="ECO:0000256" key="4">
    <source>
        <dbReference type="ARBA" id="ARBA00022695"/>
    </source>
</evidence>
<evidence type="ECO:0000256" key="5">
    <source>
        <dbReference type="ARBA" id="ARBA00022705"/>
    </source>
</evidence>
<dbReference type="GO" id="GO:0005737">
    <property type="term" value="C:cytoplasm"/>
    <property type="evidence" value="ECO:0007669"/>
    <property type="project" value="TreeGrafter"/>
</dbReference>
<dbReference type="InterPro" id="IPR019475">
    <property type="entry name" value="DNA_primase_DnaB-bd"/>
</dbReference>
<evidence type="ECO:0000256" key="10">
    <source>
        <dbReference type="ARBA" id="ARBA00023125"/>
    </source>
</evidence>
<dbReference type="InterPro" id="IPR037068">
    <property type="entry name" value="DNA_primase_core_N_sf"/>
</dbReference>
<feature type="zinc finger region" description="CHC2-type" evidence="12 14">
    <location>
        <begin position="62"/>
        <end position="86"/>
    </location>
</feature>
<dbReference type="HAMAP" id="MF_00974">
    <property type="entry name" value="DNA_primase_DnaG"/>
    <property type="match status" value="1"/>
</dbReference>
<dbReference type="GO" id="GO:0008270">
    <property type="term" value="F:zinc ion binding"/>
    <property type="evidence" value="ECO:0007669"/>
    <property type="project" value="UniProtKB-UniRule"/>
</dbReference>
<dbReference type="Pfam" id="PF13155">
    <property type="entry name" value="Toprim_2"/>
    <property type="match status" value="1"/>
</dbReference>
<evidence type="ECO:0000313" key="17">
    <source>
        <dbReference type="Proteomes" id="UP000179183"/>
    </source>
</evidence>
<accession>A0A1G2HXP9</accession>
<proteinExistence type="inferred from homology"/>
<dbReference type="GO" id="GO:0006269">
    <property type="term" value="P:DNA replication, synthesis of primer"/>
    <property type="evidence" value="ECO:0007669"/>
    <property type="project" value="UniProtKB-UniRule"/>
</dbReference>
<keyword evidence="6 12" id="KW-0479">Metal-binding</keyword>
<comment type="similarity">
    <text evidence="12 13">Belongs to the DnaG primase family.</text>
</comment>
<name>A0A1G2HXP9_9BACT</name>
<dbReference type="SUPFAM" id="SSF56731">
    <property type="entry name" value="DNA primase core"/>
    <property type="match status" value="1"/>
</dbReference>
<keyword evidence="1 12" id="KW-0240">DNA-directed RNA polymerase</keyword>
<keyword evidence="11 12" id="KW-0804">Transcription</keyword>
<dbReference type="InterPro" id="IPR002694">
    <property type="entry name" value="Znf_CHC2"/>
</dbReference>
<dbReference type="PANTHER" id="PTHR30313">
    <property type="entry name" value="DNA PRIMASE"/>
    <property type="match status" value="1"/>
</dbReference>